<name>A0A644U615_9ZZZZ</name>
<evidence type="ECO:0000313" key="2">
    <source>
        <dbReference type="EMBL" id="MPL74369.1"/>
    </source>
</evidence>
<dbReference type="EMBL" id="VSSQ01000080">
    <property type="protein sequence ID" value="MPL74430.1"/>
    <property type="molecule type" value="Genomic_DNA"/>
</dbReference>
<protein>
    <submittedName>
        <fullName evidence="2">Uncharacterized protein</fullName>
    </submittedName>
</protein>
<dbReference type="AlphaFoldDB" id="A0A644U615"/>
<keyword evidence="1" id="KW-0472">Membrane</keyword>
<evidence type="ECO:0000313" key="3">
    <source>
        <dbReference type="EMBL" id="MPL74430.1"/>
    </source>
</evidence>
<feature type="transmembrane region" description="Helical" evidence="1">
    <location>
        <begin position="6"/>
        <end position="26"/>
    </location>
</feature>
<dbReference type="EMBL" id="VSSQ01000080">
    <property type="protein sequence ID" value="MPL74369.1"/>
    <property type="molecule type" value="Genomic_DNA"/>
</dbReference>
<comment type="caution">
    <text evidence="2">The sequence shown here is derived from an EMBL/GenBank/DDBJ whole genome shotgun (WGS) entry which is preliminary data.</text>
</comment>
<keyword evidence="1" id="KW-0812">Transmembrane</keyword>
<organism evidence="2">
    <name type="scientific">bioreactor metagenome</name>
    <dbReference type="NCBI Taxonomy" id="1076179"/>
    <lineage>
        <taxon>unclassified sequences</taxon>
        <taxon>metagenomes</taxon>
        <taxon>ecological metagenomes</taxon>
    </lineage>
</organism>
<sequence>MNSVDSIVLLMGICLITLALTCFMSTKKSRIRRELREALDNCWFVSDSEKDRSAELVKITFPRAKFAFKTDWQGTQENTITYAKVKSIINQ</sequence>
<reference evidence="2" key="1">
    <citation type="submission" date="2019-08" db="EMBL/GenBank/DDBJ databases">
        <authorList>
            <person name="Kucharzyk K."/>
            <person name="Murdoch R.W."/>
            <person name="Higgins S."/>
            <person name="Loffler F."/>
        </authorList>
    </citation>
    <scope>NUCLEOTIDE SEQUENCE</scope>
</reference>
<proteinExistence type="predicted"/>
<gene>
    <name evidence="2" type="ORF">SDC9_20180</name>
    <name evidence="3" type="ORF">SDC9_20241</name>
</gene>
<accession>A0A644U615</accession>
<keyword evidence="1" id="KW-1133">Transmembrane helix</keyword>
<evidence type="ECO:0000256" key="1">
    <source>
        <dbReference type="SAM" id="Phobius"/>
    </source>
</evidence>